<dbReference type="AlphaFoldDB" id="A0A9J6ACH9"/>
<dbReference type="InterPro" id="IPR005123">
    <property type="entry name" value="Oxoglu/Fe-dep_dioxygenase_dom"/>
</dbReference>
<dbReference type="GO" id="GO:0046872">
    <property type="term" value="F:metal ion binding"/>
    <property type="evidence" value="ECO:0007669"/>
    <property type="project" value="UniProtKB-KW"/>
</dbReference>
<dbReference type="GO" id="GO:0002238">
    <property type="term" value="P:response to molecule of fungal origin"/>
    <property type="evidence" value="ECO:0007669"/>
    <property type="project" value="UniProtKB-ARBA"/>
</dbReference>
<dbReference type="GO" id="GO:0009805">
    <property type="term" value="P:coumarin biosynthetic process"/>
    <property type="evidence" value="ECO:0007669"/>
    <property type="project" value="UniProtKB-ARBA"/>
</dbReference>
<dbReference type="Pfam" id="PF14226">
    <property type="entry name" value="DIOX_N"/>
    <property type="match status" value="3"/>
</dbReference>
<dbReference type="PROSITE" id="PS51471">
    <property type="entry name" value="FE2OG_OXY"/>
    <property type="match status" value="3"/>
</dbReference>
<dbReference type="OrthoDB" id="288590at2759"/>
<dbReference type="InterPro" id="IPR027443">
    <property type="entry name" value="IPNS-like_sf"/>
</dbReference>
<gene>
    <name evidence="7" type="ORF">H5410_007450</name>
</gene>
<keyword evidence="5" id="KW-0408">Iron</keyword>
<keyword evidence="8" id="KW-1185">Reference proteome</keyword>
<keyword evidence="2" id="KW-0479">Metal-binding</keyword>
<name>A0A9J6ACH9_SOLCO</name>
<organism evidence="7 8">
    <name type="scientific">Solanum commersonii</name>
    <name type="common">Commerson's wild potato</name>
    <name type="synonym">Commerson's nightshade</name>
    <dbReference type="NCBI Taxonomy" id="4109"/>
    <lineage>
        <taxon>Eukaryota</taxon>
        <taxon>Viridiplantae</taxon>
        <taxon>Streptophyta</taxon>
        <taxon>Embryophyta</taxon>
        <taxon>Tracheophyta</taxon>
        <taxon>Spermatophyta</taxon>
        <taxon>Magnoliopsida</taxon>
        <taxon>eudicotyledons</taxon>
        <taxon>Gunneridae</taxon>
        <taxon>Pentapetalae</taxon>
        <taxon>asterids</taxon>
        <taxon>lamiids</taxon>
        <taxon>Solanales</taxon>
        <taxon>Solanaceae</taxon>
        <taxon>Solanoideae</taxon>
        <taxon>Solaneae</taxon>
        <taxon>Solanum</taxon>
    </lineage>
</organism>
<protein>
    <recommendedName>
        <fullName evidence="6">Fe2OG dioxygenase domain-containing protein</fullName>
    </recommendedName>
</protein>
<proteinExistence type="inferred from homology"/>
<keyword evidence="4" id="KW-0560">Oxidoreductase</keyword>
<evidence type="ECO:0000256" key="4">
    <source>
        <dbReference type="ARBA" id="ARBA00023002"/>
    </source>
</evidence>
<dbReference type="InterPro" id="IPR026992">
    <property type="entry name" value="DIOX_N"/>
</dbReference>
<dbReference type="InterPro" id="IPR050295">
    <property type="entry name" value="Plant_2OG-oxidoreductases"/>
</dbReference>
<evidence type="ECO:0000259" key="6">
    <source>
        <dbReference type="PROSITE" id="PS51471"/>
    </source>
</evidence>
<evidence type="ECO:0000256" key="2">
    <source>
        <dbReference type="ARBA" id="ARBA00022723"/>
    </source>
</evidence>
<feature type="domain" description="Fe2OG dioxygenase" evidence="6">
    <location>
        <begin position="559"/>
        <end position="659"/>
    </location>
</feature>
<accession>A0A9J6ACH9</accession>
<dbReference type="SUPFAM" id="SSF51197">
    <property type="entry name" value="Clavaminate synthase-like"/>
    <property type="match status" value="3"/>
</dbReference>
<dbReference type="PANTHER" id="PTHR47991">
    <property type="entry name" value="OXOGLUTARATE/IRON-DEPENDENT DIOXYGENASE"/>
    <property type="match status" value="1"/>
</dbReference>
<evidence type="ECO:0000256" key="1">
    <source>
        <dbReference type="ARBA" id="ARBA00008056"/>
    </source>
</evidence>
<comment type="caution">
    <text evidence="7">The sequence shown here is derived from an EMBL/GenBank/DDBJ whole genome shotgun (WGS) entry which is preliminary data.</text>
</comment>
<reference evidence="7 8" key="1">
    <citation type="submission" date="2020-09" db="EMBL/GenBank/DDBJ databases">
        <title>De no assembly of potato wild relative species, Solanum commersonii.</title>
        <authorList>
            <person name="Cho K."/>
        </authorList>
    </citation>
    <scope>NUCLEOTIDE SEQUENCE [LARGE SCALE GENOMIC DNA]</scope>
    <source>
        <strain evidence="7">LZ3.2</strain>
        <tissue evidence="7">Leaf</tissue>
    </source>
</reference>
<evidence type="ECO:0000256" key="5">
    <source>
        <dbReference type="ARBA" id="ARBA00023004"/>
    </source>
</evidence>
<comment type="similarity">
    <text evidence="1">Belongs to the iron/ascorbate-dependent oxidoreductase family.</text>
</comment>
<feature type="domain" description="Fe2OG dioxygenase" evidence="6">
    <location>
        <begin position="203"/>
        <end position="303"/>
    </location>
</feature>
<evidence type="ECO:0000313" key="7">
    <source>
        <dbReference type="EMBL" id="KAG5622232.1"/>
    </source>
</evidence>
<dbReference type="Pfam" id="PF03171">
    <property type="entry name" value="2OG-FeII_Oxy"/>
    <property type="match status" value="3"/>
</dbReference>
<dbReference type="EMBL" id="JACXVP010000002">
    <property type="protein sequence ID" value="KAG5622232.1"/>
    <property type="molecule type" value="Genomic_DNA"/>
</dbReference>
<dbReference type="InterPro" id="IPR044861">
    <property type="entry name" value="IPNS-like_FE2OG_OXY"/>
</dbReference>
<evidence type="ECO:0000313" key="8">
    <source>
        <dbReference type="Proteomes" id="UP000824120"/>
    </source>
</evidence>
<dbReference type="FunFam" id="2.60.120.330:FF:000001">
    <property type="entry name" value="Protein SRG1"/>
    <property type="match status" value="3"/>
</dbReference>
<evidence type="ECO:0000256" key="3">
    <source>
        <dbReference type="ARBA" id="ARBA00022896"/>
    </source>
</evidence>
<dbReference type="GO" id="GO:0016706">
    <property type="term" value="F:2-oxoglutarate-dependent dioxygenase activity"/>
    <property type="evidence" value="ECO:0007669"/>
    <property type="project" value="UniProtKB-ARBA"/>
</dbReference>
<sequence>MGEIEVKYMEVPSVQELAKKKLVTIPSRYVRDDQDRSIATSNYKQVPVIDMQRLINSNDHDSMNLELNKLHFAAKDWGFFQLINHGVSCSVVEKMKHETQKFFDLPLEEKKKFEQSSGDTDGFGQLFVVSDEQKLDWADLFYLKTAPTYLRSLYFSSFVFHLGTETIEEYADEIKTLSMKVLEMLGKALGIDEKEVKSLFEEGMQSMRMNYYPPCPQPDKVIGITPHSDATGLTILLQVNETQGLQIRKDEIWIPIEPLPNAFIVNVGDAFEIFSNGIYKSIEHRSVVSSEKERISVATFQSPRLDGILGPSSSLATVHNPPKFKKIGVSEYYKGFFTRELVGKSYLVVIMINMEENNFAKIGGSLPVPSVQQLAKGSPENVPARYLRDDDHLLLVPPMMKFDHYNIPIINMESLLRGDEFEFNKLDSACSEWGFFQVINHGVSGTLVEKVKKDTQDFFNLPLEEKEMLKQVDGDMDGYGQAFVVSEDQKLDWADMFFLTTLPSQFRKQHIFPHLPQPFRGTVELYAVELKNLALKIIDFLAKALNMDEEYIMELFEEGMQSMRMNYYPPCPQPDKVIGLTPHSDAVGLTILLQLNQMEGLQIKKDGMWIPISPLPDAFVINIGDIMEIVTNGAYRSIEHRAVVNSEKERLSIATFYSTKLDGQIGPAPSIISAENPAKFRSIGAIDYFRGLFSRKLDKKSYLDIFSNGIYKSIEHRSMVSSAKKGFQLQHFRQSLVTAHNSPKFKTMGATELYRVYLNRELVGKSYLVVIMINMEENNFAKIGGSLPVPSVQQLAKGSPENVPARYLRDDDHLLLVPPMMKFDHYNIPIINMESLLRGDEFEFNKLDSACSEWGFFQVINHGVSGTLVEKVKKDTQDFFNLPLEEKEMLKQVDGDMDGYGQAFVVSEDQKLDWADMFFLTTLPSQFRKQHIFPHLPQPFRGTVELYAVELKNLALKIIDFLAKALNMDEEYIMELFEEGMQSMRMNYYPPCPQPDKVIGLTPHSDAVGLTILLQLNQMEGLQIKKDGMWIPISPLPDAFVINIGDIMEIVTNGAYRSIEHRAVVNSEKERLSIATFYSTKLDGQIGPAPSIISAENPAKFRSIGAIDYFRGLFSRKLDKKSYLDVMRIGNSENPAT</sequence>
<dbReference type="Proteomes" id="UP000824120">
    <property type="component" value="Chromosome 2"/>
</dbReference>
<keyword evidence="3" id="KW-0847">Vitamin C</keyword>
<feature type="domain" description="Fe2OG dioxygenase" evidence="6">
    <location>
        <begin position="980"/>
        <end position="1080"/>
    </location>
</feature>
<dbReference type="Gene3D" id="2.60.120.330">
    <property type="entry name" value="B-lactam Antibiotic, Isopenicillin N Synthase, Chain"/>
    <property type="match status" value="3"/>
</dbReference>
<dbReference type="GO" id="GO:0031418">
    <property type="term" value="F:L-ascorbic acid binding"/>
    <property type="evidence" value="ECO:0007669"/>
    <property type="project" value="UniProtKB-KW"/>
</dbReference>